<sequence length="53" mass="6424">MVSYERDLLHALIFVWTYVWTKKTSAEKALRYSPSKQWKNETGTNLFRITDYH</sequence>
<dbReference type="Proteomes" id="UP000790347">
    <property type="component" value="Unassembled WGS sequence"/>
</dbReference>
<protein>
    <submittedName>
        <fullName evidence="1">Uncharacterized protein</fullName>
    </submittedName>
</protein>
<evidence type="ECO:0000313" key="1">
    <source>
        <dbReference type="EMBL" id="KAH9527667.1"/>
    </source>
</evidence>
<comment type="caution">
    <text evidence="1">The sequence shown here is derived from an EMBL/GenBank/DDBJ whole genome shotgun (WGS) entry which is preliminary data.</text>
</comment>
<reference evidence="1" key="1">
    <citation type="submission" date="2013-05" db="EMBL/GenBank/DDBJ databases">
        <authorList>
            <person name="Yim A.K.Y."/>
            <person name="Chan T.F."/>
            <person name="Ji K.M."/>
            <person name="Liu X.Y."/>
            <person name="Zhou J.W."/>
            <person name="Li R.Q."/>
            <person name="Yang K.Y."/>
            <person name="Li J."/>
            <person name="Li M."/>
            <person name="Law P.T.W."/>
            <person name="Wu Y.L."/>
            <person name="Cai Z.L."/>
            <person name="Qin H."/>
            <person name="Bao Y."/>
            <person name="Leung R.K.K."/>
            <person name="Ng P.K.S."/>
            <person name="Zou J."/>
            <person name="Zhong X.J."/>
            <person name="Ran P.X."/>
            <person name="Zhong N.S."/>
            <person name="Liu Z.G."/>
            <person name="Tsui S.K.W."/>
        </authorList>
    </citation>
    <scope>NUCLEOTIDE SEQUENCE</scope>
    <source>
        <strain evidence="1">Derf</strain>
        <tissue evidence="1">Whole organism</tissue>
    </source>
</reference>
<dbReference type="EMBL" id="ASGP02000001">
    <property type="protein sequence ID" value="KAH9527667.1"/>
    <property type="molecule type" value="Genomic_DNA"/>
</dbReference>
<gene>
    <name evidence="1" type="ORF">DERF_001674</name>
</gene>
<proteinExistence type="predicted"/>
<evidence type="ECO:0000313" key="2">
    <source>
        <dbReference type="Proteomes" id="UP000790347"/>
    </source>
</evidence>
<organism evidence="1 2">
    <name type="scientific">Dermatophagoides farinae</name>
    <name type="common">American house dust mite</name>
    <dbReference type="NCBI Taxonomy" id="6954"/>
    <lineage>
        <taxon>Eukaryota</taxon>
        <taxon>Metazoa</taxon>
        <taxon>Ecdysozoa</taxon>
        <taxon>Arthropoda</taxon>
        <taxon>Chelicerata</taxon>
        <taxon>Arachnida</taxon>
        <taxon>Acari</taxon>
        <taxon>Acariformes</taxon>
        <taxon>Sarcoptiformes</taxon>
        <taxon>Astigmata</taxon>
        <taxon>Psoroptidia</taxon>
        <taxon>Analgoidea</taxon>
        <taxon>Pyroglyphidae</taxon>
        <taxon>Dermatophagoidinae</taxon>
        <taxon>Dermatophagoides</taxon>
    </lineage>
</organism>
<keyword evidence="2" id="KW-1185">Reference proteome</keyword>
<name>A0A922LBD4_DERFA</name>
<reference evidence="1" key="2">
    <citation type="journal article" date="2022" name="Res Sq">
        <title>Comparative Genomics Reveals Insights into the Divergent Evolution of Astigmatic Mites and Household Pest Adaptations.</title>
        <authorList>
            <person name="Xiong Q."/>
            <person name="Wan A.T.-Y."/>
            <person name="Liu X.-Y."/>
            <person name="Fung C.S.-H."/>
            <person name="Xiao X."/>
            <person name="Malainual N."/>
            <person name="Hou J."/>
            <person name="Wang L."/>
            <person name="Wang M."/>
            <person name="Yang K."/>
            <person name="Cui Y."/>
            <person name="Leung E."/>
            <person name="Nong W."/>
            <person name="Shin S.-K."/>
            <person name="Au S."/>
            <person name="Jeong K.Y."/>
            <person name="Chew F.T."/>
            <person name="Hui J."/>
            <person name="Leung T.F."/>
            <person name="Tungtrongchitr A."/>
            <person name="Zhong N."/>
            <person name="Liu Z."/>
            <person name="Tsui S."/>
        </authorList>
    </citation>
    <scope>NUCLEOTIDE SEQUENCE</scope>
    <source>
        <strain evidence="1">Derf</strain>
        <tissue evidence="1">Whole organism</tissue>
    </source>
</reference>
<dbReference type="AlphaFoldDB" id="A0A922LBD4"/>
<accession>A0A922LBD4</accession>